<gene>
    <name evidence="5" type="ORF">I0K15_06990</name>
</gene>
<dbReference type="SMART" id="SM00419">
    <property type="entry name" value="HTH_CRP"/>
    <property type="match status" value="1"/>
</dbReference>
<dbReference type="SUPFAM" id="SSF46785">
    <property type="entry name" value="Winged helix' DNA-binding domain"/>
    <property type="match status" value="1"/>
</dbReference>
<evidence type="ECO:0000313" key="6">
    <source>
        <dbReference type="Proteomes" id="UP000594800"/>
    </source>
</evidence>
<dbReference type="Pfam" id="PF13545">
    <property type="entry name" value="HTH_Crp_2"/>
    <property type="match status" value="1"/>
</dbReference>
<dbReference type="PRINTS" id="PR00034">
    <property type="entry name" value="HTHCRP"/>
</dbReference>
<dbReference type="CDD" id="cd00038">
    <property type="entry name" value="CAP_ED"/>
    <property type="match status" value="1"/>
</dbReference>
<dbReference type="InterPro" id="IPR036388">
    <property type="entry name" value="WH-like_DNA-bd_sf"/>
</dbReference>
<evidence type="ECO:0000256" key="2">
    <source>
        <dbReference type="ARBA" id="ARBA00023125"/>
    </source>
</evidence>
<dbReference type="InterPro" id="IPR036390">
    <property type="entry name" value="WH_DNA-bd_sf"/>
</dbReference>
<dbReference type="Gene3D" id="1.10.10.10">
    <property type="entry name" value="Winged helix-like DNA-binding domain superfamily/Winged helix DNA-binding domain"/>
    <property type="match status" value="1"/>
</dbReference>
<keyword evidence="1" id="KW-0805">Transcription regulation</keyword>
<dbReference type="GO" id="GO:0003677">
    <property type="term" value="F:DNA binding"/>
    <property type="evidence" value="ECO:0007669"/>
    <property type="project" value="UniProtKB-KW"/>
</dbReference>
<dbReference type="GO" id="GO:0006355">
    <property type="term" value="P:regulation of DNA-templated transcription"/>
    <property type="evidence" value="ECO:0007669"/>
    <property type="project" value="InterPro"/>
</dbReference>
<dbReference type="SUPFAM" id="SSF51206">
    <property type="entry name" value="cAMP-binding domain-like"/>
    <property type="match status" value="1"/>
</dbReference>
<dbReference type="KEGG" id="poz:I0K15_06990"/>
<organism evidence="5 6">
    <name type="scientific">Pontivivens ytuae</name>
    <dbReference type="NCBI Taxonomy" id="2789856"/>
    <lineage>
        <taxon>Bacteria</taxon>
        <taxon>Pseudomonadati</taxon>
        <taxon>Pseudomonadota</taxon>
        <taxon>Alphaproteobacteria</taxon>
        <taxon>Rhodobacterales</taxon>
        <taxon>Paracoccaceae</taxon>
        <taxon>Pontivivens</taxon>
    </lineage>
</organism>
<evidence type="ECO:0000313" key="5">
    <source>
        <dbReference type="EMBL" id="QPH55474.1"/>
    </source>
</evidence>
<keyword evidence="3" id="KW-0804">Transcription</keyword>
<dbReference type="PROSITE" id="PS51063">
    <property type="entry name" value="HTH_CRP_2"/>
    <property type="match status" value="1"/>
</dbReference>
<keyword evidence="2" id="KW-0238">DNA-binding</keyword>
<dbReference type="Proteomes" id="UP000594800">
    <property type="component" value="Chromosome"/>
</dbReference>
<reference evidence="5 6" key="1">
    <citation type="submission" date="2020-11" db="EMBL/GenBank/DDBJ databases">
        <title>Description of Pontivivens ytuae sp. nov. isolated from deep sea sediment of Mariana Trench.</title>
        <authorList>
            <person name="Wang Z."/>
            <person name="Sun Q.-L."/>
            <person name="Xu X.-D."/>
            <person name="Tang Y.-Z."/>
            <person name="Zhang J."/>
        </authorList>
    </citation>
    <scope>NUCLEOTIDE SEQUENCE [LARGE SCALE GENOMIC DNA]</scope>
    <source>
        <strain evidence="5 6">MT2928</strain>
    </source>
</reference>
<name>A0A7S9LUR8_9RHOB</name>
<accession>A0A7S9LUR8</accession>
<dbReference type="CDD" id="cd00092">
    <property type="entry name" value="HTH_CRP"/>
    <property type="match status" value="1"/>
</dbReference>
<dbReference type="InterPro" id="IPR000595">
    <property type="entry name" value="cNMP-bd_dom"/>
</dbReference>
<protein>
    <submittedName>
        <fullName evidence="5">Helix-turn-helix domain-containing protein</fullName>
    </submittedName>
</protein>
<evidence type="ECO:0000256" key="3">
    <source>
        <dbReference type="ARBA" id="ARBA00023163"/>
    </source>
</evidence>
<evidence type="ECO:0000259" key="4">
    <source>
        <dbReference type="PROSITE" id="PS51063"/>
    </source>
</evidence>
<keyword evidence="6" id="KW-1185">Reference proteome</keyword>
<evidence type="ECO:0000256" key="1">
    <source>
        <dbReference type="ARBA" id="ARBA00023015"/>
    </source>
</evidence>
<dbReference type="EMBL" id="CP064942">
    <property type="protein sequence ID" value="QPH55474.1"/>
    <property type="molecule type" value="Genomic_DNA"/>
</dbReference>
<dbReference type="InterPro" id="IPR018490">
    <property type="entry name" value="cNMP-bd_dom_sf"/>
</dbReference>
<dbReference type="InterPro" id="IPR012318">
    <property type="entry name" value="HTH_CRP"/>
</dbReference>
<dbReference type="RefSeq" id="WP_196104673.1">
    <property type="nucleotide sequence ID" value="NZ_CP064942.1"/>
</dbReference>
<dbReference type="AlphaFoldDB" id="A0A7S9LUR8"/>
<dbReference type="InterPro" id="IPR014710">
    <property type="entry name" value="RmlC-like_jellyroll"/>
</dbReference>
<dbReference type="Pfam" id="PF00027">
    <property type="entry name" value="cNMP_binding"/>
    <property type="match status" value="1"/>
</dbReference>
<sequence length="247" mass="27757">MTSSTDNSCLVTKLSHYMTLSETDRGHLARLEEAEDEIEPQTDCTTEGDPLERLYVVKTGWLYSYLDMPDGRRQIVQLHHAGDMVGFPDIAFTRVATTLRSCTPAILCPFPKSALSEIFATAPRLTALIFAIAARDQIVLTDMLRATGRMTATERVANLHLSLLTRLRITNSRMTDTFNLPLSQREIGDVLGLTNVSVSKSTTQLEQDGLIARHGRQVQILDEERLAQLVSFDYRFDNIDTSWFPAY</sequence>
<dbReference type="Gene3D" id="2.60.120.10">
    <property type="entry name" value="Jelly Rolls"/>
    <property type="match status" value="1"/>
</dbReference>
<feature type="domain" description="HTH crp-type" evidence="4">
    <location>
        <begin position="150"/>
        <end position="224"/>
    </location>
</feature>
<proteinExistence type="predicted"/>